<dbReference type="AlphaFoldDB" id="A0AAV5GZK4"/>
<dbReference type="GO" id="GO:0032259">
    <property type="term" value="P:methylation"/>
    <property type="evidence" value="ECO:0007669"/>
    <property type="project" value="UniProtKB-KW"/>
</dbReference>
<feature type="domain" description="Methyltransferase type 11" evidence="4">
    <location>
        <begin position="58"/>
        <end position="165"/>
    </location>
</feature>
<keyword evidence="2" id="KW-0489">Methyltransferase</keyword>
<organism evidence="5 6">
    <name type="scientific">Rhodotorula paludigena</name>
    <dbReference type="NCBI Taxonomy" id="86838"/>
    <lineage>
        <taxon>Eukaryota</taxon>
        <taxon>Fungi</taxon>
        <taxon>Dikarya</taxon>
        <taxon>Basidiomycota</taxon>
        <taxon>Pucciniomycotina</taxon>
        <taxon>Microbotryomycetes</taxon>
        <taxon>Sporidiobolales</taxon>
        <taxon>Sporidiobolaceae</taxon>
        <taxon>Rhodotorula</taxon>
    </lineage>
</organism>
<evidence type="ECO:0000259" key="4">
    <source>
        <dbReference type="Pfam" id="PF08241"/>
    </source>
</evidence>
<dbReference type="EMBL" id="BQKY01000015">
    <property type="protein sequence ID" value="GJN93923.1"/>
    <property type="molecule type" value="Genomic_DNA"/>
</dbReference>
<dbReference type="Proteomes" id="UP001342314">
    <property type="component" value="Unassembled WGS sequence"/>
</dbReference>
<keyword evidence="6" id="KW-1185">Reference proteome</keyword>
<gene>
    <name evidence="5" type="ORF">Rhopal_006982-T1</name>
</gene>
<dbReference type="CDD" id="cd02440">
    <property type="entry name" value="AdoMet_MTases"/>
    <property type="match status" value="1"/>
</dbReference>
<sequence length="223" mass="25600">MASLLPQKNADYGTQEYWDQRYAAEEDGASFDWCKRYADVRHLVRRYVPDQTARIVMLGCGNSTLSRDMYDDGYHNIVNLDYSPVVIEKMRRANEQCAGMEWIVGDVRQLPFDDESVDVCFDKATLDAMMTSEKDPWNPPPEAVAAARAEVDEVIRVLKPDGIFLYLTFGQPHFRRPLLAREGWTLAYEELGEGFAYYWFTMQRTGVVRAEGPATGQKETKEE</sequence>
<keyword evidence="3" id="KW-0808">Transferase</keyword>
<dbReference type="Pfam" id="PF08241">
    <property type="entry name" value="Methyltransf_11"/>
    <property type="match status" value="1"/>
</dbReference>
<dbReference type="Gene3D" id="3.40.50.150">
    <property type="entry name" value="Vaccinia Virus protein VP39"/>
    <property type="match status" value="1"/>
</dbReference>
<dbReference type="InterPro" id="IPR029063">
    <property type="entry name" value="SAM-dependent_MTases_sf"/>
</dbReference>
<accession>A0AAV5GZK4</accession>
<reference evidence="5 6" key="1">
    <citation type="submission" date="2021-12" db="EMBL/GenBank/DDBJ databases">
        <title>High titer production of polyol ester of fatty acids by Rhodotorula paludigena BS15 towards product separation-free biomass refinery.</title>
        <authorList>
            <person name="Mano J."/>
            <person name="Ono H."/>
            <person name="Tanaka T."/>
            <person name="Naito K."/>
            <person name="Sushida H."/>
            <person name="Ike M."/>
            <person name="Tokuyasu K."/>
            <person name="Kitaoka M."/>
        </authorList>
    </citation>
    <scope>NUCLEOTIDE SEQUENCE [LARGE SCALE GENOMIC DNA]</scope>
    <source>
        <strain evidence="5 6">BS15</strain>
    </source>
</reference>
<evidence type="ECO:0000256" key="3">
    <source>
        <dbReference type="ARBA" id="ARBA00022679"/>
    </source>
</evidence>
<comment type="caution">
    <text evidence="5">The sequence shown here is derived from an EMBL/GenBank/DDBJ whole genome shotgun (WGS) entry which is preliminary data.</text>
</comment>
<dbReference type="InterPro" id="IPR051419">
    <property type="entry name" value="Lys/N-term_MeTrsfase_sf"/>
</dbReference>
<evidence type="ECO:0000256" key="2">
    <source>
        <dbReference type="ARBA" id="ARBA00022603"/>
    </source>
</evidence>
<proteinExistence type="inferred from homology"/>
<dbReference type="InterPro" id="IPR013216">
    <property type="entry name" value="Methyltransf_11"/>
</dbReference>
<comment type="similarity">
    <text evidence="1">Belongs to the methyltransferase superfamily.</text>
</comment>
<evidence type="ECO:0000313" key="5">
    <source>
        <dbReference type="EMBL" id="GJN93923.1"/>
    </source>
</evidence>
<name>A0AAV5GZK4_9BASI</name>
<protein>
    <recommendedName>
        <fullName evidence="4">Methyltransferase type 11 domain-containing protein</fullName>
    </recommendedName>
</protein>
<dbReference type="PANTHER" id="PTHR12176">
    <property type="entry name" value="SAM-DEPENDENT METHYLTRANSFERASE SUPERFAMILY PROTEIN"/>
    <property type="match status" value="1"/>
</dbReference>
<evidence type="ECO:0000313" key="6">
    <source>
        <dbReference type="Proteomes" id="UP001342314"/>
    </source>
</evidence>
<evidence type="ECO:0000256" key="1">
    <source>
        <dbReference type="ARBA" id="ARBA00008361"/>
    </source>
</evidence>
<dbReference type="SUPFAM" id="SSF53335">
    <property type="entry name" value="S-adenosyl-L-methionine-dependent methyltransferases"/>
    <property type="match status" value="1"/>
</dbReference>
<dbReference type="PANTHER" id="PTHR12176:SF80">
    <property type="entry name" value="EEF1A LYSINE METHYLTRANSFERASE 4"/>
    <property type="match status" value="1"/>
</dbReference>
<dbReference type="GO" id="GO:0008757">
    <property type="term" value="F:S-adenosylmethionine-dependent methyltransferase activity"/>
    <property type="evidence" value="ECO:0007669"/>
    <property type="project" value="InterPro"/>
</dbReference>